<organism evidence="2 3">
    <name type="scientific">Pseudocercospora fijiensis (strain CIRAD86)</name>
    <name type="common">Black leaf streak disease fungus</name>
    <name type="synonym">Mycosphaerella fijiensis</name>
    <dbReference type="NCBI Taxonomy" id="383855"/>
    <lineage>
        <taxon>Eukaryota</taxon>
        <taxon>Fungi</taxon>
        <taxon>Dikarya</taxon>
        <taxon>Ascomycota</taxon>
        <taxon>Pezizomycotina</taxon>
        <taxon>Dothideomycetes</taxon>
        <taxon>Dothideomycetidae</taxon>
        <taxon>Mycosphaerellales</taxon>
        <taxon>Mycosphaerellaceae</taxon>
        <taxon>Pseudocercospora</taxon>
    </lineage>
</organism>
<sequence>MEPAAIASGHNLNWSLPTTFGNIFAYGQANIIMSVQVRFSMTLCDSAWSTAKSLTVEERVVNVARVSFYLGNREQHSQGGRHQFCARQMRLFTRLGLLSSPSKTPGMTGIASAKQRLLKPERIVNERANPSVVIQAPPQLHYPSNAIIMKSCVVRVNQRTTKHWSWHENDPDLWHIFEGSGFWIDFFLSSKGHHVASDAFNEPLRSGCLGTACSILGLIFEQHPSFSNVHVNTDAKISMPKVILTANCHASSPSRSCSITANGGLTTRASRPLLPVGLHKQHATRVGGGIVGPAVRHDRSNESTAASRTGPDCVSSKRVSMGQDAIFLPELRSLEVPWEIRDATTIVLALRFLARHINCSKKANIWWTRRKYHAQRTLYADNTQQTHVYTIRHRS</sequence>
<protein>
    <submittedName>
        <fullName evidence="2">Uncharacterized protein</fullName>
    </submittedName>
</protein>
<dbReference type="HOGENOM" id="CLU_698543_0_0_1"/>
<feature type="region of interest" description="Disordered" evidence="1">
    <location>
        <begin position="289"/>
        <end position="314"/>
    </location>
</feature>
<dbReference type="RefSeq" id="XP_007927481.1">
    <property type="nucleotide sequence ID" value="XM_007929290.1"/>
</dbReference>
<gene>
    <name evidence="2" type="ORF">MYCFIDRAFT_175565</name>
</gene>
<proteinExistence type="predicted"/>
<dbReference type="VEuPathDB" id="FungiDB:MYCFIDRAFT_175565"/>
<dbReference type="KEGG" id="pfj:MYCFIDRAFT_175565"/>
<dbReference type="Proteomes" id="UP000016932">
    <property type="component" value="Unassembled WGS sequence"/>
</dbReference>
<accession>M2YWA1</accession>
<dbReference type="AlphaFoldDB" id="M2YWA1"/>
<keyword evidence="3" id="KW-1185">Reference proteome</keyword>
<dbReference type="GeneID" id="19333403"/>
<evidence type="ECO:0000313" key="3">
    <source>
        <dbReference type="Proteomes" id="UP000016932"/>
    </source>
</evidence>
<dbReference type="EMBL" id="KB446559">
    <property type="protein sequence ID" value="EME82005.1"/>
    <property type="molecule type" value="Genomic_DNA"/>
</dbReference>
<evidence type="ECO:0000256" key="1">
    <source>
        <dbReference type="SAM" id="MobiDB-lite"/>
    </source>
</evidence>
<name>M2YWA1_PSEFD</name>
<evidence type="ECO:0000313" key="2">
    <source>
        <dbReference type="EMBL" id="EME82005.1"/>
    </source>
</evidence>
<reference evidence="2 3" key="1">
    <citation type="journal article" date="2012" name="PLoS Pathog.">
        <title>Diverse lifestyles and strategies of plant pathogenesis encoded in the genomes of eighteen Dothideomycetes fungi.</title>
        <authorList>
            <person name="Ohm R.A."/>
            <person name="Feau N."/>
            <person name="Henrissat B."/>
            <person name="Schoch C.L."/>
            <person name="Horwitz B.A."/>
            <person name="Barry K.W."/>
            <person name="Condon B.J."/>
            <person name="Copeland A.C."/>
            <person name="Dhillon B."/>
            <person name="Glaser F."/>
            <person name="Hesse C.N."/>
            <person name="Kosti I."/>
            <person name="LaButti K."/>
            <person name="Lindquist E.A."/>
            <person name="Lucas S."/>
            <person name="Salamov A.A."/>
            <person name="Bradshaw R.E."/>
            <person name="Ciuffetti L."/>
            <person name="Hamelin R.C."/>
            <person name="Kema G.H.J."/>
            <person name="Lawrence C."/>
            <person name="Scott J.A."/>
            <person name="Spatafora J.W."/>
            <person name="Turgeon B.G."/>
            <person name="de Wit P.J.G.M."/>
            <person name="Zhong S."/>
            <person name="Goodwin S.B."/>
            <person name="Grigoriev I.V."/>
        </authorList>
    </citation>
    <scope>NUCLEOTIDE SEQUENCE [LARGE SCALE GENOMIC DNA]</scope>
    <source>
        <strain evidence="2 3">CIRAD86</strain>
    </source>
</reference>